<gene>
    <name evidence="15" type="ORF">IC620_11980</name>
</gene>
<keyword evidence="16" id="KW-1185">Reference proteome</keyword>
<keyword evidence="10" id="KW-0902">Two-component regulatory system</keyword>
<protein>
    <recommendedName>
        <fullName evidence="3">histidine kinase</fullName>
        <ecNumber evidence="3">2.7.13.3</ecNumber>
    </recommendedName>
</protein>
<keyword evidence="9" id="KW-0067">ATP-binding</keyword>
<dbReference type="FunFam" id="1.10.287.130:FF:000001">
    <property type="entry name" value="Two-component sensor histidine kinase"/>
    <property type="match status" value="1"/>
</dbReference>
<dbReference type="EC" id="2.7.13.3" evidence="3"/>
<dbReference type="GO" id="GO:0016036">
    <property type="term" value="P:cellular response to phosphate starvation"/>
    <property type="evidence" value="ECO:0007669"/>
    <property type="project" value="TreeGrafter"/>
</dbReference>
<keyword evidence="8 15" id="KW-0418">Kinase</keyword>
<dbReference type="PRINTS" id="PR00344">
    <property type="entry name" value="BCTRLSENSOR"/>
</dbReference>
<evidence type="ECO:0000256" key="1">
    <source>
        <dbReference type="ARBA" id="ARBA00000085"/>
    </source>
</evidence>
<evidence type="ECO:0000256" key="4">
    <source>
        <dbReference type="ARBA" id="ARBA00022475"/>
    </source>
</evidence>
<accession>A0A926NAR0</accession>
<comment type="catalytic activity">
    <reaction evidence="1">
        <text>ATP + protein L-histidine = ADP + protein N-phospho-L-histidine.</text>
        <dbReference type="EC" id="2.7.13.3"/>
    </reaction>
</comment>
<dbReference type="Pfam" id="PF00512">
    <property type="entry name" value="HisKA"/>
    <property type="match status" value="1"/>
</dbReference>
<dbReference type="SMART" id="SM00387">
    <property type="entry name" value="HATPase_c"/>
    <property type="match status" value="1"/>
</dbReference>
<dbReference type="FunFam" id="3.30.565.10:FF:000006">
    <property type="entry name" value="Sensor histidine kinase WalK"/>
    <property type="match status" value="1"/>
</dbReference>
<keyword evidence="12" id="KW-1133">Transmembrane helix</keyword>
<keyword evidence="6" id="KW-0808">Transferase</keyword>
<feature type="domain" description="HAMP" evidence="14">
    <location>
        <begin position="59"/>
        <end position="112"/>
    </location>
</feature>
<dbReference type="SUPFAM" id="SSF47384">
    <property type="entry name" value="Homodimeric domain of signal transducing histidine kinase"/>
    <property type="match status" value="1"/>
</dbReference>
<name>A0A926NAR0_9BACL</name>
<dbReference type="InterPro" id="IPR036097">
    <property type="entry name" value="HisK_dim/P_sf"/>
</dbReference>
<reference evidence="15" key="1">
    <citation type="submission" date="2020-09" db="EMBL/GenBank/DDBJ databases">
        <title>A novel bacterium of genus Hazenella, isolated from South China Sea.</title>
        <authorList>
            <person name="Huang H."/>
            <person name="Mo K."/>
            <person name="Hu Y."/>
        </authorList>
    </citation>
    <scope>NUCLEOTIDE SEQUENCE</scope>
    <source>
        <strain evidence="15">IB182357</strain>
    </source>
</reference>
<dbReference type="InterPro" id="IPR003594">
    <property type="entry name" value="HATPase_dom"/>
</dbReference>
<dbReference type="PROSITE" id="PS50109">
    <property type="entry name" value="HIS_KIN"/>
    <property type="match status" value="1"/>
</dbReference>
<keyword evidence="5" id="KW-0597">Phosphoprotein</keyword>
<dbReference type="CDD" id="cd00075">
    <property type="entry name" value="HATPase"/>
    <property type="match status" value="1"/>
</dbReference>
<evidence type="ECO:0000313" key="16">
    <source>
        <dbReference type="Proteomes" id="UP000661691"/>
    </source>
</evidence>
<comment type="caution">
    <text evidence="15">The sequence shown here is derived from an EMBL/GenBank/DDBJ whole genome shotgun (WGS) entry which is preliminary data.</text>
</comment>
<evidence type="ECO:0000256" key="5">
    <source>
        <dbReference type="ARBA" id="ARBA00022553"/>
    </source>
</evidence>
<dbReference type="InterPro" id="IPR003661">
    <property type="entry name" value="HisK_dim/P_dom"/>
</dbReference>
<dbReference type="InterPro" id="IPR036890">
    <property type="entry name" value="HATPase_C_sf"/>
</dbReference>
<evidence type="ECO:0000259" key="14">
    <source>
        <dbReference type="PROSITE" id="PS50885"/>
    </source>
</evidence>
<dbReference type="RefSeq" id="WP_191142304.1">
    <property type="nucleotide sequence ID" value="NZ_JACXAH010000016.1"/>
</dbReference>
<dbReference type="GO" id="GO:0005886">
    <property type="term" value="C:plasma membrane"/>
    <property type="evidence" value="ECO:0007669"/>
    <property type="project" value="UniProtKB-SubCell"/>
</dbReference>
<dbReference type="SMART" id="SM00388">
    <property type="entry name" value="HisKA"/>
    <property type="match status" value="1"/>
</dbReference>
<dbReference type="Pfam" id="PF02518">
    <property type="entry name" value="HATPase_c"/>
    <property type="match status" value="1"/>
</dbReference>
<dbReference type="InterPro" id="IPR004358">
    <property type="entry name" value="Sig_transdc_His_kin-like_C"/>
</dbReference>
<evidence type="ECO:0000256" key="8">
    <source>
        <dbReference type="ARBA" id="ARBA00022777"/>
    </source>
</evidence>
<keyword evidence="12" id="KW-0812">Transmembrane</keyword>
<organism evidence="15 16">
    <name type="scientific">Polycladospora coralii</name>
    <dbReference type="NCBI Taxonomy" id="2771432"/>
    <lineage>
        <taxon>Bacteria</taxon>
        <taxon>Bacillati</taxon>
        <taxon>Bacillota</taxon>
        <taxon>Bacilli</taxon>
        <taxon>Bacillales</taxon>
        <taxon>Thermoactinomycetaceae</taxon>
        <taxon>Polycladospora</taxon>
    </lineage>
</organism>
<dbReference type="GO" id="GO:0005524">
    <property type="term" value="F:ATP binding"/>
    <property type="evidence" value="ECO:0007669"/>
    <property type="project" value="UniProtKB-KW"/>
</dbReference>
<dbReference type="AlphaFoldDB" id="A0A926NAR0"/>
<evidence type="ECO:0000256" key="10">
    <source>
        <dbReference type="ARBA" id="ARBA00023012"/>
    </source>
</evidence>
<evidence type="ECO:0000313" key="15">
    <source>
        <dbReference type="EMBL" id="MBD1373072.1"/>
    </source>
</evidence>
<dbReference type="InterPro" id="IPR005467">
    <property type="entry name" value="His_kinase_dom"/>
</dbReference>
<dbReference type="PROSITE" id="PS50885">
    <property type="entry name" value="HAMP"/>
    <property type="match status" value="1"/>
</dbReference>
<evidence type="ECO:0000256" key="6">
    <source>
        <dbReference type="ARBA" id="ARBA00022679"/>
    </source>
</evidence>
<evidence type="ECO:0000256" key="11">
    <source>
        <dbReference type="ARBA" id="ARBA00023136"/>
    </source>
</evidence>
<dbReference type="PANTHER" id="PTHR45453:SF1">
    <property type="entry name" value="PHOSPHATE REGULON SENSOR PROTEIN PHOR"/>
    <property type="match status" value="1"/>
</dbReference>
<feature type="domain" description="Histidine kinase" evidence="13">
    <location>
        <begin position="127"/>
        <end position="348"/>
    </location>
</feature>
<dbReference type="InterPro" id="IPR050351">
    <property type="entry name" value="BphY/WalK/GraS-like"/>
</dbReference>
<feature type="transmembrane region" description="Helical" evidence="12">
    <location>
        <begin position="7"/>
        <end position="30"/>
    </location>
</feature>
<dbReference type="InterPro" id="IPR003660">
    <property type="entry name" value="HAMP_dom"/>
</dbReference>
<keyword evidence="7" id="KW-0547">Nucleotide-binding</keyword>
<dbReference type="EMBL" id="JACXAH010000016">
    <property type="protein sequence ID" value="MBD1373072.1"/>
    <property type="molecule type" value="Genomic_DNA"/>
</dbReference>
<dbReference type="GO" id="GO:0004721">
    <property type="term" value="F:phosphoprotein phosphatase activity"/>
    <property type="evidence" value="ECO:0007669"/>
    <property type="project" value="TreeGrafter"/>
</dbReference>
<dbReference type="Pfam" id="PF00672">
    <property type="entry name" value="HAMP"/>
    <property type="match status" value="1"/>
</dbReference>
<evidence type="ECO:0000256" key="9">
    <source>
        <dbReference type="ARBA" id="ARBA00022840"/>
    </source>
</evidence>
<proteinExistence type="predicted"/>
<dbReference type="GO" id="GO:0000155">
    <property type="term" value="F:phosphorelay sensor kinase activity"/>
    <property type="evidence" value="ECO:0007669"/>
    <property type="project" value="InterPro"/>
</dbReference>
<evidence type="ECO:0000256" key="12">
    <source>
        <dbReference type="SAM" id="Phobius"/>
    </source>
</evidence>
<dbReference type="CDD" id="cd00082">
    <property type="entry name" value="HisKA"/>
    <property type="match status" value="1"/>
</dbReference>
<dbReference type="Gene3D" id="1.10.287.130">
    <property type="match status" value="1"/>
</dbReference>
<dbReference type="Gene3D" id="3.30.565.10">
    <property type="entry name" value="Histidine kinase-like ATPase, C-terminal domain"/>
    <property type="match status" value="1"/>
</dbReference>
<keyword evidence="4" id="KW-1003">Cell membrane</keyword>
<keyword evidence="11 12" id="KW-0472">Membrane</keyword>
<dbReference type="PANTHER" id="PTHR45453">
    <property type="entry name" value="PHOSPHATE REGULON SENSOR PROTEIN PHOR"/>
    <property type="match status" value="1"/>
</dbReference>
<feature type="transmembrane region" description="Helical" evidence="12">
    <location>
        <begin position="36"/>
        <end position="57"/>
    </location>
</feature>
<evidence type="ECO:0000256" key="3">
    <source>
        <dbReference type="ARBA" id="ARBA00012438"/>
    </source>
</evidence>
<dbReference type="Proteomes" id="UP000661691">
    <property type="component" value="Unassembled WGS sequence"/>
</dbReference>
<dbReference type="SUPFAM" id="SSF55874">
    <property type="entry name" value="ATPase domain of HSP90 chaperone/DNA topoisomerase II/histidine kinase"/>
    <property type="match status" value="1"/>
</dbReference>
<dbReference type="Gene3D" id="6.10.340.10">
    <property type="match status" value="1"/>
</dbReference>
<evidence type="ECO:0000259" key="13">
    <source>
        <dbReference type="PROSITE" id="PS50109"/>
    </source>
</evidence>
<evidence type="ECO:0000256" key="2">
    <source>
        <dbReference type="ARBA" id="ARBA00004651"/>
    </source>
</evidence>
<evidence type="ECO:0000256" key="7">
    <source>
        <dbReference type="ARBA" id="ARBA00022741"/>
    </source>
</evidence>
<comment type="subcellular location">
    <subcellularLocation>
        <location evidence="2">Cell membrane</location>
        <topology evidence="2">Multi-pass membrane protein</topology>
    </subcellularLocation>
</comment>
<sequence>MRLRHQLIIINLLCHGIMIAALIVCYVQMVLTFEQVRFFIGIAFIAVLVSIIAYWLMTLPIQKSIEQLMRVTNQISRRDFSEIRVSERGPQEFRDLEVAFTQMGRKLNQSFQQLEDGERARRELIANVSHDLRTPIAVVQSMLEALQDDLIKDQETRERYFTTSLKEIERLSSLIHDLFELSKLEAGQERFEPIRADLESILLEVLDAHTVVIQEKKIDLQVKVPEQLPFLYMMPNKIIRVIGNLLQNAIRHSPPNGIIQILIQMYESEQKIEVVVRDEGEGVAITDQDRIFERFYRTDLSRNKESGGSGLGLAIAKSVVELHGGEIGVRKPENQRQGSEFWFTIPLA</sequence>